<accession>A0ACC1IS60</accession>
<keyword evidence="2" id="KW-1185">Reference proteome</keyword>
<evidence type="ECO:0000313" key="2">
    <source>
        <dbReference type="Proteomes" id="UP001150581"/>
    </source>
</evidence>
<name>A0ACC1IS60_9FUNG</name>
<reference evidence="1" key="1">
    <citation type="submission" date="2022-07" db="EMBL/GenBank/DDBJ databases">
        <title>Phylogenomic reconstructions and comparative analyses of Kickxellomycotina fungi.</title>
        <authorList>
            <person name="Reynolds N.K."/>
            <person name="Stajich J.E."/>
            <person name="Barry K."/>
            <person name="Grigoriev I.V."/>
            <person name="Crous P."/>
            <person name="Smith M.E."/>
        </authorList>
    </citation>
    <scope>NUCLEOTIDE SEQUENCE</scope>
    <source>
        <strain evidence="1">Benny 63K</strain>
    </source>
</reference>
<organism evidence="1 2">
    <name type="scientific">Kickxella alabastrina</name>
    <dbReference type="NCBI Taxonomy" id="61397"/>
    <lineage>
        <taxon>Eukaryota</taxon>
        <taxon>Fungi</taxon>
        <taxon>Fungi incertae sedis</taxon>
        <taxon>Zoopagomycota</taxon>
        <taxon>Kickxellomycotina</taxon>
        <taxon>Kickxellomycetes</taxon>
        <taxon>Kickxellales</taxon>
        <taxon>Kickxellaceae</taxon>
        <taxon>Kickxella</taxon>
    </lineage>
</organism>
<protein>
    <submittedName>
        <fullName evidence="1">Uncharacterized protein</fullName>
    </submittedName>
</protein>
<proteinExistence type="predicted"/>
<evidence type="ECO:0000313" key="1">
    <source>
        <dbReference type="EMBL" id="KAJ1899889.1"/>
    </source>
</evidence>
<dbReference type="EMBL" id="JANBPG010000118">
    <property type="protein sequence ID" value="KAJ1899889.1"/>
    <property type="molecule type" value="Genomic_DNA"/>
</dbReference>
<dbReference type="Proteomes" id="UP001150581">
    <property type="component" value="Unassembled WGS sequence"/>
</dbReference>
<sequence length="285" mass="30208">MSSLLAGTVAGAVEGAVTYPTELIKTKLQLQGSAQYTQQGGHQYRGALDCLRSTVKTQGIPGLYRGLTPMLTGNAAKAGVRFLTYDSIKARLRDSSGNLTMGRMMLAGLCAGIVEGGLVVAPTEAVKTRLIHDQCMPRQRFSGTADCVRDIFGRGSGVRTLYRGVASVMARQGANSCVRFAAYDSLKQALVARTGRAVSGPEAFALGMCAGIITVYATMPLDVVKTRMQAGVAAEYRGSLHCFASVVGSEGPAALWKGATPRLARLMFSGAIVFAVYEEVMMMMR</sequence>
<gene>
    <name evidence="1" type="ORF">LPJ66_001832</name>
</gene>
<comment type="caution">
    <text evidence="1">The sequence shown here is derived from an EMBL/GenBank/DDBJ whole genome shotgun (WGS) entry which is preliminary data.</text>
</comment>